<gene>
    <name evidence="3" type="ORF">DWW02_14580</name>
</gene>
<dbReference type="EMBL" id="QRZM01000005">
    <property type="protein sequence ID" value="RGV75524.1"/>
    <property type="molecule type" value="Genomic_DNA"/>
</dbReference>
<evidence type="ECO:0000256" key="1">
    <source>
        <dbReference type="SAM" id="MobiDB-lite"/>
    </source>
</evidence>
<feature type="region of interest" description="Disordered" evidence="1">
    <location>
        <begin position="116"/>
        <end position="197"/>
    </location>
</feature>
<organism evidence="3 4">
    <name type="scientific">Enterocloster bolteae</name>
    <dbReference type="NCBI Taxonomy" id="208479"/>
    <lineage>
        <taxon>Bacteria</taxon>
        <taxon>Bacillati</taxon>
        <taxon>Bacillota</taxon>
        <taxon>Clostridia</taxon>
        <taxon>Lachnospirales</taxon>
        <taxon>Lachnospiraceae</taxon>
        <taxon>Enterocloster</taxon>
    </lineage>
</organism>
<evidence type="ECO:0000313" key="3">
    <source>
        <dbReference type="EMBL" id="RGV75524.1"/>
    </source>
</evidence>
<evidence type="ECO:0000256" key="2">
    <source>
        <dbReference type="SAM" id="Phobius"/>
    </source>
</evidence>
<keyword evidence="2" id="KW-0472">Membrane</keyword>
<accession>A0A412Z6A0</accession>
<feature type="compositionally biased region" description="Basic and acidic residues" evidence="1">
    <location>
        <begin position="167"/>
        <end position="179"/>
    </location>
</feature>
<keyword evidence="2" id="KW-0812">Transmembrane</keyword>
<name>A0A412Z6A0_9FIRM</name>
<evidence type="ECO:0000313" key="4">
    <source>
        <dbReference type="Proteomes" id="UP000284543"/>
    </source>
</evidence>
<protein>
    <submittedName>
        <fullName evidence="3">DUF2953 domain-containing protein</fullName>
    </submittedName>
</protein>
<comment type="caution">
    <text evidence="3">The sequence shown here is derived from an EMBL/GenBank/DDBJ whole genome shotgun (WGS) entry which is preliminary data.</text>
</comment>
<feature type="transmembrane region" description="Helical" evidence="2">
    <location>
        <begin position="6"/>
        <end position="35"/>
    </location>
</feature>
<keyword evidence="2" id="KW-1133">Transmembrane helix</keyword>
<proteinExistence type="predicted"/>
<feature type="transmembrane region" description="Helical" evidence="2">
    <location>
        <begin position="47"/>
        <end position="66"/>
    </location>
</feature>
<dbReference type="Proteomes" id="UP000284543">
    <property type="component" value="Unassembled WGS sequence"/>
</dbReference>
<sequence>MIHILLVILKIIGIVLLVILGLLLGILLAVLFIPVRYKAEGSYHGQLLLSVCATWFFHILAFRAVYEGEGLVCSLKVLGFRLWHNREKDPARDLEDGLETILGDEEQSLYEELQQDEEHYRKSQEEQAHGGQSVGEQTHGGQSGGEQTRGGRSVEEQAHGSQLLGERAGEQDANRKDSREEEDGTGPESDKKGPGIMGKIKGFPGRISQSIRHILEKLKFSFAKICDKLKGIREFVQEKKMWLEDEKNQASLKLLYRQTKRLLVHLWPRKGRCTVTFGFDDPYTTGQVLQAASLIYPFYHRQLFLYPVFDEKILDAEGGLKGRIRLSVILWLVLQVLFDGHTRRMLKGFLK</sequence>
<dbReference type="InterPro" id="IPR021338">
    <property type="entry name" value="DUF2953"/>
</dbReference>
<dbReference type="AlphaFoldDB" id="A0A412Z6A0"/>
<feature type="compositionally biased region" description="Basic and acidic residues" evidence="1">
    <location>
        <begin position="116"/>
        <end position="128"/>
    </location>
</feature>
<dbReference type="RefSeq" id="WP_118018820.1">
    <property type="nucleotide sequence ID" value="NZ_CAUHGS010000004.1"/>
</dbReference>
<dbReference type="Pfam" id="PF11167">
    <property type="entry name" value="DUF2953"/>
    <property type="match status" value="1"/>
</dbReference>
<reference evidence="3 4" key="1">
    <citation type="submission" date="2018-08" db="EMBL/GenBank/DDBJ databases">
        <title>A genome reference for cultivated species of the human gut microbiota.</title>
        <authorList>
            <person name="Zou Y."/>
            <person name="Xue W."/>
            <person name="Luo G."/>
        </authorList>
    </citation>
    <scope>NUCLEOTIDE SEQUENCE [LARGE SCALE GENOMIC DNA]</scope>
    <source>
        <strain evidence="3 4">AF14-18</strain>
    </source>
</reference>